<keyword evidence="1" id="KW-0813">Transport</keyword>
<dbReference type="InterPro" id="IPR040251">
    <property type="entry name" value="SEC31-like"/>
</dbReference>
<dbReference type="OrthoDB" id="542917at2759"/>
<dbReference type="GO" id="GO:0090110">
    <property type="term" value="P:COPII-coated vesicle cargo loading"/>
    <property type="evidence" value="ECO:0007669"/>
    <property type="project" value="TreeGrafter"/>
</dbReference>
<sequence>MSTSTPSPPIDGQDEAQDQFPEPPIWAAAGTTTATTTTTAGTQDSTATPAPPPTYDPTKLASTPAAPKPRKNNRISVLAYPTTTTPPPPGAGTVSPPLATSSPGLPLPSQGSRIGGGPLGLHGSRVGSGLPLQPSPSPTPSANKPPLAPPPRASGTTAAAPVNLADLPPSASTTPAPPTAPKGDFRNAEILHHWNDPPTKIFEKKSGADEAAAFDFGPMKHKLSTLVETCSSKVSAAQKRMFEDTQKRLQALLEQMDKGTVKDRVRLPLGEMIDALWQGNYAGALTIHGKLMQTDFDSEGRWLLGFKRLTDLAQSLAIKGKEEDSS</sequence>
<dbReference type="PANTHER" id="PTHR13923">
    <property type="entry name" value="SEC31-RELATED PROTEIN"/>
    <property type="match status" value="1"/>
</dbReference>
<evidence type="ECO:0000256" key="5">
    <source>
        <dbReference type="ARBA" id="ARBA00029433"/>
    </source>
</evidence>
<accession>A0A9P6Q2M8</accession>
<keyword evidence="2" id="KW-0853">WD repeat</keyword>
<evidence type="ECO:0000256" key="4">
    <source>
        <dbReference type="ARBA" id="ARBA00023136"/>
    </source>
</evidence>
<dbReference type="Pfam" id="PF07304">
    <property type="entry name" value="SRA1"/>
    <property type="match status" value="1"/>
</dbReference>
<dbReference type="Gene3D" id="1.20.940.10">
    <property type="entry name" value="Functional domain of the splicing factor Prp18"/>
    <property type="match status" value="1"/>
</dbReference>
<comment type="caution">
    <text evidence="8">The sequence shown here is derived from an EMBL/GenBank/DDBJ whole genome shotgun (WGS) entry which is preliminary data.</text>
</comment>
<evidence type="ECO:0000313" key="8">
    <source>
        <dbReference type="EMBL" id="KAG0258465.1"/>
    </source>
</evidence>
<feature type="compositionally biased region" description="Low complexity" evidence="6">
    <location>
        <begin position="27"/>
        <end position="48"/>
    </location>
</feature>
<keyword evidence="4" id="KW-0472">Membrane</keyword>
<keyword evidence="9" id="KW-1185">Reference proteome</keyword>
<dbReference type="GO" id="GO:0030127">
    <property type="term" value="C:COPII vesicle coat"/>
    <property type="evidence" value="ECO:0007669"/>
    <property type="project" value="TreeGrafter"/>
</dbReference>
<dbReference type="GO" id="GO:0005198">
    <property type="term" value="F:structural molecule activity"/>
    <property type="evidence" value="ECO:0007669"/>
    <property type="project" value="TreeGrafter"/>
</dbReference>
<dbReference type="Proteomes" id="UP000807716">
    <property type="component" value="Unassembled WGS sequence"/>
</dbReference>
<dbReference type="InterPro" id="IPR009917">
    <property type="entry name" value="SRA1/Sec31"/>
</dbReference>
<protein>
    <recommendedName>
        <fullName evidence="7">SRA1/Sec31 domain-containing protein</fullName>
    </recommendedName>
</protein>
<name>A0A9P6Q2M8_9FUNG</name>
<proteinExistence type="predicted"/>
<dbReference type="PANTHER" id="PTHR13923:SF11">
    <property type="entry name" value="SECRETORY 31, ISOFORM D"/>
    <property type="match status" value="1"/>
</dbReference>
<feature type="domain" description="SRA1/Sec31" evidence="7">
    <location>
        <begin position="168"/>
        <end position="317"/>
    </location>
</feature>
<evidence type="ECO:0000256" key="3">
    <source>
        <dbReference type="ARBA" id="ARBA00022737"/>
    </source>
</evidence>
<dbReference type="EMBL" id="JAAAJB010000323">
    <property type="protein sequence ID" value="KAG0258465.1"/>
    <property type="molecule type" value="Genomic_DNA"/>
</dbReference>
<dbReference type="GO" id="GO:0070971">
    <property type="term" value="C:endoplasmic reticulum exit site"/>
    <property type="evidence" value="ECO:0007669"/>
    <property type="project" value="TreeGrafter"/>
</dbReference>
<dbReference type="GO" id="GO:0007029">
    <property type="term" value="P:endoplasmic reticulum organization"/>
    <property type="evidence" value="ECO:0007669"/>
    <property type="project" value="TreeGrafter"/>
</dbReference>
<evidence type="ECO:0000256" key="6">
    <source>
        <dbReference type="SAM" id="MobiDB-lite"/>
    </source>
</evidence>
<evidence type="ECO:0000256" key="2">
    <source>
        <dbReference type="ARBA" id="ARBA00022574"/>
    </source>
</evidence>
<comment type="subcellular location">
    <subcellularLocation>
        <location evidence="5">Endomembrane system</location>
        <topology evidence="5">Peripheral membrane protein</topology>
        <orientation evidence="5">Cytoplasmic side</orientation>
    </subcellularLocation>
</comment>
<evidence type="ECO:0000259" key="7">
    <source>
        <dbReference type="Pfam" id="PF07304"/>
    </source>
</evidence>
<gene>
    <name evidence="8" type="ORF">DFQ27_004621</name>
</gene>
<dbReference type="AlphaFoldDB" id="A0A9P6Q2M8"/>
<feature type="region of interest" description="Disordered" evidence="6">
    <location>
        <begin position="1"/>
        <end position="184"/>
    </location>
</feature>
<evidence type="ECO:0000256" key="1">
    <source>
        <dbReference type="ARBA" id="ARBA00022448"/>
    </source>
</evidence>
<feature type="compositionally biased region" description="Low complexity" evidence="6">
    <location>
        <begin position="101"/>
        <end position="112"/>
    </location>
</feature>
<evidence type="ECO:0000313" key="9">
    <source>
        <dbReference type="Proteomes" id="UP000807716"/>
    </source>
</evidence>
<organism evidence="8 9">
    <name type="scientific">Actinomortierella ambigua</name>
    <dbReference type="NCBI Taxonomy" id="1343610"/>
    <lineage>
        <taxon>Eukaryota</taxon>
        <taxon>Fungi</taxon>
        <taxon>Fungi incertae sedis</taxon>
        <taxon>Mucoromycota</taxon>
        <taxon>Mortierellomycotina</taxon>
        <taxon>Mortierellomycetes</taxon>
        <taxon>Mortierellales</taxon>
        <taxon>Mortierellaceae</taxon>
        <taxon>Actinomortierella</taxon>
    </lineage>
</organism>
<keyword evidence="3" id="KW-0677">Repeat</keyword>
<reference evidence="8" key="1">
    <citation type="journal article" date="2020" name="Fungal Divers.">
        <title>Resolving the Mortierellaceae phylogeny through synthesis of multi-gene phylogenetics and phylogenomics.</title>
        <authorList>
            <person name="Vandepol N."/>
            <person name="Liber J."/>
            <person name="Desiro A."/>
            <person name="Na H."/>
            <person name="Kennedy M."/>
            <person name="Barry K."/>
            <person name="Grigoriev I.V."/>
            <person name="Miller A.N."/>
            <person name="O'Donnell K."/>
            <person name="Stajich J.E."/>
            <person name="Bonito G."/>
        </authorList>
    </citation>
    <scope>NUCLEOTIDE SEQUENCE</scope>
    <source>
        <strain evidence="8">BC1065</strain>
    </source>
</reference>